<keyword evidence="1" id="KW-0472">Membrane</keyword>
<evidence type="ECO:0000313" key="2">
    <source>
        <dbReference type="EMBL" id="OTA14327.1"/>
    </source>
</evidence>
<accession>A0A1Y2S6V8</accession>
<keyword evidence="3" id="KW-1185">Reference proteome</keyword>
<keyword evidence="1" id="KW-0812">Transmembrane</keyword>
<dbReference type="AlphaFoldDB" id="A0A1Y2S6V8"/>
<sequence length="84" mass="9556">MLSFALEIGVGRYSKIEQDWGYLADDEFASGPDHEGSFGILTKFQNKTDITNFSYFAWINGESGWISTTAVFVFLNRKYARRTA</sequence>
<dbReference type="Proteomes" id="UP000194350">
    <property type="component" value="Unassembled WGS sequence"/>
</dbReference>
<name>A0A1Y2S6V8_9GAMM</name>
<comment type="caution">
    <text evidence="2">The sequence shown here is derived from an EMBL/GenBank/DDBJ whole genome shotgun (WGS) entry which is preliminary data.</text>
</comment>
<reference evidence="2 3" key="1">
    <citation type="submission" date="2016-10" db="EMBL/GenBank/DDBJ databases">
        <title>Systematic genetic and metabolomic analysis of Xenorhabdus and Photorhabdus spp., highlights the requirements for a dual symbiotic and pathogenic life style.</title>
        <authorList>
            <person name="Tobias N.J."/>
            <person name="Wolff H."/>
            <person name="Djahanschiri B."/>
            <person name="Pidot S.J."/>
            <person name="Stinear T.P."/>
            <person name="Ebersberger I."/>
            <person name="Bode H.B."/>
        </authorList>
    </citation>
    <scope>NUCLEOTIDE SEQUENCE [LARGE SCALE GENOMIC DNA]</scope>
    <source>
        <strain evidence="2 3">DSM 22392</strain>
    </source>
</reference>
<proteinExistence type="predicted"/>
<protein>
    <submittedName>
        <fullName evidence="2">Uncharacterized protein</fullName>
    </submittedName>
</protein>
<evidence type="ECO:0000313" key="3">
    <source>
        <dbReference type="Proteomes" id="UP000194350"/>
    </source>
</evidence>
<dbReference type="EMBL" id="MUBJ01000036">
    <property type="protein sequence ID" value="OTA14327.1"/>
    <property type="molecule type" value="Genomic_DNA"/>
</dbReference>
<evidence type="ECO:0000256" key="1">
    <source>
        <dbReference type="SAM" id="Phobius"/>
    </source>
</evidence>
<feature type="transmembrane region" description="Helical" evidence="1">
    <location>
        <begin position="55"/>
        <end position="75"/>
    </location>
</feature>
<gene>
    <name evidence="2" type="ORF">Xvie_03788</name>
</gene>
<dbReference type="RefSeq" id="WP_086110655.1">
    <property type="nucleotide sequence ID" value="NZ_CAWNGD010000080.1"/>
</dbReference>
<keyword evidence="1" id="KW-1133">Transmembrane helix</keyword>
<organism evidence="2 3">
    <name type="scientific">Xenorhabdus vietnamensis</name>
    <dbReference type="NCBI Taxonomy" id="351656"/>
    <lineage>
        <taxon>Bacteria</taxon>
        <taxon>Pseudomonadati</taxon>
        <taxon>Pseudomonadota</taxon>
        <taxon>Gammaproteobacteria</taxon>
        <taxon>Enterobacterales</taxon>
        <taxon>Morganellaceae</taxon>
        <taxon>Xenorhabdus</taxon>
    </lineage>
</organism>